<dbReference type="PROSITE" id="PS50943">
    <property type="entry name" value="HTH_CROC1"/>
    <property type="match status" value="1"/>
</dbReference>
<protein>
    <submittedName>
        <fullName evidence="11">XRE family transcriptional regulator</fullName>
    </submittedName>
</protein>
<dbReference type="GO" id="GO:0016779">
    <property type="term" value="F:nucleotidyltransferase activity"/>
    <property type="evidence" value="ECO:0007669"/>
    <property type="project" value="UniProtKB-KW"/>
</dbReference>
<dbReference type="InterPro" id="IPR001387">
    <property type="entry name" value="Cro/C1-type_HTH"/>
</dbReference>
<dbReference type="InterPro" id="IPR043519">
    <property type="entry name" value="NT_sf"/>
</dbReference>
<reference evidence="11" key="1">
    <citation type="submission" date="2022-09" db="EMBL/GenBank/DDBJ databases">
        <authorList>
            <person name="Orihara K."/>
        </authorList>
    </citation>
    <scope>NUCLEOTIDE SEQUENCE</scope>
    <source>
        <strain evidence="11">YIT 13062</strain>
    </source>
</reference>
<evidence type="ECO:0000256" key="1">
    <source>
        <dbReference type="ARBA" id="ARBA00001946"/>
    </source>
</evidence>
<dbReference type="GO" id="GO:0046872">
    <property type="term" value="F:metal ion binding"/>
    <property type="evidence" value="ECO:0007669"/>
    <property type="project" value="UniProtKB-KW"/>
</dbReference>
<dbReference type="Gene3D" id="3.30.460.10">
    <property type="entry name" value="Beta Polymerase, domain 2"/>
    <property type="match status" value="1"/>
</dbReference>
<comment type="caution">
    <text evidence="11">The sequence shown here is derived from an EMBL/GenBank/DDBJ whole genome shotgun (WGS) entry which is preliminary data.</text>
</comment>
<dbReference type="PANTHER" id="PTHR33571:SF12">
    <property type="entry name" value="BSL3053 PROTEIN"/>
    <property type="match status" value="1"/>
</dbReference>
<evidence type="ECO:0000256" key="5">
    <source>
        <dbReference type="ARBA" id="ARBA00022723"/>
    </source>
</evidence>
<evidence type="ECO:0000259" key="10">
    <source>
        <dbReference type="PROSITE" id="PS50943"/>
    </source>
</evidence>
<organism evidence="11 12">
    <name type="scientific">Bifidobacterium catenulatum subsp. kashiwanohense</name>
    <dbReference type="NCBI Taxonomy" id="630129"/>
    <lineage>
        <taxon>Bacteria</taxon>
        <taxon>Bacillati</taxon>
        <taxon>Actinomycetota</taxon>
        <taxon>Actinomycetes</taxon>
        <taxon>Bifidobacteriales</taxon>
        <taxon>Bifidobacteriaceae</taxon>
        <taxon>Bifidobacterium</taxon>
    </lineage>
</organism>
<keyword evidence="6" id="KW-0547">Nucleotide-binding</keyword>
<dbReference type="InterPro" id="IPR010982">
    <property type="entry name" value="Lambda_DNA-bd_dom_sf"/>
</dbReference>
<reference evidence="11" key="2">
    <citation type="journal article" date="2023" name="Gut Microbes">
        <title>Characterization of Bifidobacterium kashiwanohense that utilizes both milk- and plant-derived oligosaccharides.</title>
        <authorList>
            <person name="Orihara K."/>
            <person name="Yahagi K."/>
            <person name="Saito Y."/>
            <person name="Watanabe Y."/>
            <person name="Sasai T."/>
            <person name="Hara T."/>
            <person name="Tsukuda N."/>
            <person name="Oki K."/>
            <person name="Fujimoto J."/>
            <person name="Matsuki T."/>
        </authorList>
    </citation>
    <scope>NUCLEOTIDE SEQUENCE</scope>
    <source>
        <strain evidence="11">YIT 13062</strain>
    </source>
</reference>
<dbReference type="CDD" id="cd05403">
    <property type="entry name" value="NT_KNTase_like"/>
    <property type="match status" value="1"/>
</dbReference>
<gene>
    <name evidence="11" type="ORF">OB951_04970</name>
</gene>
<keyword evidence="5" id="KW-0479">Metal-binding</keyword>
<evidence type="ECO:0000256" key="6">
    <source>
        <dbReference type="ARBA" id="ARBA00022741"/>
    </source>
</evidence>
<dbReference type="RefSeq" id="WP_281105765.1">
    <property type="nucleotide sequence ID" value="NZ_JAOPMH010000003.1"/>
</dbReference>
<evidence type="ECO:0000256" key="8">
    <source>
        <dbReference type="ARBA" id="ARBA00022842"/>
    </source>
</evidence>
<proteinExistence type="inferred from homology"/>
<evidence type="ECO:0000256" key="7">
    <source>
        <dbReference type="ARBA" id="ARBA00022840"/>
    </source>
</evidence>
<name>A0AA43T4V7_9BIFI</name>
<dbReference type="Proteomes" id="UP001161916">
    <property type="component" value="Unassembled WGS sequence"/>
</dbReference>
<sequence>MSIIEELKDERIQRGLTQRAIAEAMGTTQSALSRAERNGNPTQDFLERYRSALQQVASNDSPLELTMVRFIVGKIAREYGLAEVWLYGSVARGDARPDSDVDLLYRLKPGERLGLTQTQTLTDELSSYLGRGVSLMALDTVERRAERSAAGRLFYERIKPDLIKVA</sequence>
<keyword evidence="7" id="KW-0067">ATP-binding</keyword>
<evidence type="ECO:0000313" key="12">
    <source>
        <dbReference type="Proteomes" id="UP001161916"/>
    </source>
</evidence>
<evidence type="ECO:0000256" key="9">
    <source>
        <dbReference type="ARBA" id="ARBA00038276"/>
    </source>
</evidence>
<dbReference type="Pfam" id="PF01381">
    <property type="entry name" value="HTH_3"/>
    <property type="match status" value="1"/>
</dbReference>
<keyword evidence="3" id="KW-0808">Transferase</keyword>
<dbReference type="AlphaFoldDB" id="A0AA43T4V7"/>
<dbReference type="GO" id="GO:0003677">
    <property type="term" value="F:DNA binding"/>
    <property type="evidence" value="ECO:0007669"/>
    <property type="project" value="InterPro"/>
</dbReference>
<dbReference type="Pfam" id="PF01909">
    <property type="entry name" value="NTP_transf_2"/>
    <property type="match status" value="1"/>
</dbReference>
<dbReference type="SUPFAM" id="SSF47413">
    <property type="entry name" value="lambda repressor-like DNA-binding domains"/>
    <property type="match status" value="1"/>
</dbReference>
<dbReference type="InterPro" id="IPR002934">
    <property type="entry name" value="Polymerase_NTP_transf_dom"/>
</dbReference>
<dbReference type="SMART" id="SM00530">
    <property type="entry name" value="HTH_XRE"/>
    <property type="match status" value="1"/>
</dbReference>
<keyword evidence="4" id="KW-0548">Nucleotidyltransferase</keyword>
<dbReference type="GO" id="GO:0005524">
    <property type="term" value="F:ATP binding"/>
    <property type="evidence" value="ECO:0007669"/>
    <property type="project" value="UniProtKB-KW"/>
</dbReference>
<comment type="similarity">
    <text evidence="9">Belongs to the MntA antitoxin family.</text>
</comment>
<evidence type="ECO:0000256" key="2">
    <source>
        <dbReference type="ARBA" id="ARBA00022649"/>
    </source>
</evidence>
<dbReference type="PANTHER" id="PTHR33571">
    <property type="entry name" value="SSL8005 PROTEIN"/>
    <property type="match status" value="1"/>
</dbReference>
<evidence type="ECO:0000256" key="4">
    <source>
        <dbReference type="ARBA" id="ARBA00022695"/>
    </source>
</evidence>
<dbReference type="InterPro" id="IPR052038">
    <property type="entry name" value="Type-VII_TA_antitoxin"/>
</dbReference>
<accession>A0AA43T4V7</accession>
<evidence type="ECO:0000313" key="11">
    <source>
        <dbReference type="EMBL" id="MDH7889953.1"/>
    </source>
</evidence>
<evidence type="ECO:0000256" key="3">
    <source>
        <dbReference type="ARBA" id="ARBA00022679"/>
    </source>
</evidence>
<dbReference type="EMBL" id="JAOPMH010000003">
    <property type="protein sequence ID" value="MDH7889953.1"/>
    <property type="molecule type" value="Genomic_DNA"/>
</dbReference>
<dbReference type="CDD" id="cd00093">
    <property type="entry name" value="HTH_XRE"/>
    <property type="match status" value="1"/>
</dbReference>
<comment type="cofactor">
    <cofactor evidence="1">
        <name>Mg(2+)</name>
        <dbReference type="ChEBI" id="CHEBI:18420"/>
    </cofactor>
</comment>
<feature type="domain" description="HTH cro/C1-type" evidence="10">
    <location>
        <begin position="7"/>
        <end position="65"/>
    </location>
</feature>
<keyword evidence="8" id="KW-0460">Magnesium</keyword>
<dbReference type="Gene3D" id="1.10.260.40">
    <property type="entry name" value="lambda repressor-like DNA-binding domains"/>
    <property type="match status" value="1"/>
</dbReference>
<dbReference type="SUPFAM" id="SSF81301">
    <property type="entry name" value="Nucleotidyltransferase"/>
    <property type="match status" value="1"/>
</dbReference>
<keyword evidence="2" id="KW-1277">Toxin-antitoxin system</keyword>